<protein>
    <submittedName>
        <fullName evidence="2">Phasin family protein</fullName>
    </submittedName>
</protein>
<reference evidence="2" key="1">
    <citation type="submission" date="2020-04" db="EMBL/GenBank/DDBJ databases">
        <title>Description of Shewanella salipaludis sp. nov., isolated from a salt marsh.</title>
        <authorList>
            <person name="Park S."/>
            <person name="Yoon J.-H."/>
        </authorList>
    </citation>
    <scope>NUCLEOTIDE SEQUENCE</scope>
    <source>
        <strain evidence="2">SHSM-M6</strain>
    </source>
</reference>
<organism evidence="2 3">
    <name type="scientific">Shewanella salipaludis</name>
    <dbReference type="NCBI Taxonomy" id="2723052"/>
    <lineage>
        <taxon>Bacteria</taxon>
        <taxon>Pseudomonadati</taxon>
        <taxon>Pseudomonadota</taxon>
        <taxon>Gammaproteobacteria</taxon>
        <taxon>Alteromonadales</taxon>
        <taxon>Shewanellaceae</taxon>
        <taxon>Shewanella</taxon>
    </lineage>
</organism>
<dbReference type="AlphaFoldDB" id="A0A972FX85"/>
<feature type="domain" description="Phasin" evidence="1">
    <location>
        <begin position="8"/>
        <end position="106"/>
    </location>
</feature>
<keyword evidence="3" id="KW-1185">Reference proteome</keyword>
<proteinExistence type="predicted"/>
<dbReference type="RefSeq" id="WP_169563597.1">
    <property type="nucleotide sequence ID" value="NZ_JAAXYH010000003.1"/>
</dbReference>
<dbReference type="NCBIfam" id="TIGR02809">
    <property type="entry name" value="phasin_3"/>
    <property type="match status" value="1"/>
</dbReference>
<evidence type="ECO:0000259" key="1">
    <source>
        <dbReference type="Pfam" id="PF09361"/>
    </source>
</evidence>
<dbReference type="Proteomes" id="UP000737113">
    <property type="component" value="Unassembled WGS sequence"/>
</dbReference>
<gene>
    <name evidence="2" type="ORF">HC757_07075</name>
</gene>
<dbReference type="InterPro" id="IPR014176">
    <property type="entry name" value="Phasin_subfam-3"/>
</dbReference>
<evidence type="ECO:0000313" key="2">
    <source>
        <dbReference type="EMBL" id="NMH64933.1"/>
    </source>
</evidence>
<accession>A0A972FX85</accession>
<name>A0A972FX85_9GAMM</name>
<comment type="caution">
    <text evidence="2">The sequence shown here is derived from an EMBL/GenBank/DDBJ whole genome shotgun (WGS) entry which is preliminary data.</text>
</comment>
<dbReference type="Pfam" id="PF09361">
    <property type="entry name" value="Phasin_2"/>
    <property type="match status" value="1"/>
</dbReference>
<sequence>MDYNLFNSFSEQAQKMFKPVSDINRLMVDNIQMVTDFQLTTLKTYADLQLQQLKSATEIRDPDSLQHYVKGQMDFMTKVNQQMVEDGKTLTDMGQRFRDQMQQILAEEGAAKSAPKAQAKAV</sequence>
<dbReference type="InterPro" id="IPR018968">
    <property type="entry name" value="Phasin"/>
</dbReference>
<dbReference type="EMBL" id="JAAXYH010000003">
    <property type="protein sequence ID" value="NMH64933.1"/>
    <property type="molecule type" value="Genomic_DNA"/>
</dbReference>
<evidence type="ECO:0000313" key="3">
    <source>
        <dbReference type="Proteomes" id="UP000737113"/>
    </source>
</evidence>